<evidence type="ECO:0000259" key="2">
    <source>
        <dbReference type="Pfam" id="PF13086"/>
    </source>
</evidence>
<dbReference type="SUPFAM" id="SSF52540">
    <property type="entry name" value="P-loop containing nucleoside triphosphate hydrolases"/>
    <property type="match status" value="1"/>
</dbReference>
<dbReference type="FunFam" id="3.40.50.300:FF:002863">
    <property type="entry name" value="Pre-mRNA-splicing factor cwf11"/>
    <property type="match status" value="1"/>
</dbReference>
<proteinExistence type="predicted"/>
<reference evidence="7 8" key="1">
    <citation type="submission" date="2014-11" db="EMBL/GenBank/DDBJ databases">
        <authorList>
            <person name="Zhu J."/>
            <person name="Qi W."/>
            <person name="Song R."/>
        </authorList>
    </citation>
    <scope>NUCLEOTIDE SEQUENCE [LARGE SCALE GENOMIC DNA]</scope>
</reference>
<feature type="region of interest" description="Disordered" evidence="1">
    <location>
        <begin position="1636"/>
        <end position="1720"/>
    </location>
</feature>
<dbReference type="Pfam" id="PF21144">
    <property type="entry name" value="Aquarius_N_3rd"/>
    <property type="match status" value="1"/>
</dbReference>
<feature type="compositionally biased region" description="Acidic residues" evidence="1">
    <location>
        <begin position="1133"/>
        <end position="1143"/>
    </location>
</feature>
<protein>
    <recommendedName>
        <fullName evidence="9">Pre-mRNA-splicing factor</fullName>
    </recommendedName>
</protein>
<dbReference type="EMBL" id="CDMY01000610">
    <property type="protein sequence ID" value="CEM26013.1"/>
    <property type="molecule type" value="Genomic_DNA"/>
</dbReference>
<feature type="compositionally biased region" description="Acidic residues" evidence="1">
    <location>
        <begin position="1189"/>
        <end position="1200"/>
    </location>
</feature>
<dbReference type="InterPro" id="IPR041677">
    <property type="entry name" value="DNA2/NAM7_AAA_11"/>
</dbReference>
<dbReference type="InterPro" id="IPR045055">
    <property type="entry name" value="DNA2/NAM7-like"/>
</dbReference>
<dbReference type="Gene3D" id="3.40.50.300">
    <property type="entry name" value="P-loop containing nucleotide triphosphate hydrolases"/>
    <property type="match status" value="3"/>
</dbReference>
<dbReference type="OMA" id="TCTHAAM"/>
<feature type="compositionally biased region" description="Basic residues" evidence="1">
    <location>
        <begin position="41"/>
        <end position="50"/>
    </location>
</feature>
<gene>
    <name evidence="7" type="ORF">Vbra_22720</name>
</gene>
<feature type="compositionally biased region" description="Basic and acidic residues" evidence="1">
    <location>
        <begin position="1165"/>
        <end position="1180"/>
    </location>
</feature>
<dbReference type="Pfam" id="PF13087">
    <property type="entry name" value="AAA_12"/>
    <property type="match status" value="1"/>
</dbReference>
<feature type="domain" description="RNA helicase aquarius beta-barrel" evidence="5">
    <location>
        <begin position="579"/>
        <end position="743"/>
    </location>
</feature>
<dbReference type="GO" id="GO:0003729">
    <property type="term" value="F:mRNA binding"/>
    <property type="evidence" value="ECO:0007669"/>
    <property type="project" value="TreeGrafter"/>
</dbReference>
<feature type="region of interest" description="Disordered" evidence="1">
    <location>
        <begin position="1121"/>
        <end position="1200"/>
    </location>
</feature>
<dbReference type="Pfam" id="PF16399">
    <property type="entry name" value="Aquarius_N_1st"/>
    <property type="match status" value="1"/>
</dbReference>
<dbReference type="InterPro" id="IPR048967">
    <property type="entry name" value="Aquarius_insert"/>
</dbReference>
<feature type="region of interest" description="Disordered" evidence="1">
    <location>
        <begin position="1"/>
        <end position="50"/>
    </location>
</feature>
<accession>A0A0G4GBG8</accession>
<feature type="compositionally biased region" description="Acidic residues" evidence="1">
    <location>
        <begin position="12"/>
        <end position="25"/>
    </location>
</feature>
<evidence type="ECO:0008006" key="9">
    <source>
        <dbReference type="Google" id="ProtNLM"/>
    </source>
</evidence>
<dbReference type="STRING" id="1169540.A0A0G4GBG8"/>
<dbReference type="PANTHER" id="PTHR10887:SF5">
    <property type="entry name" value="RNA HELICASE AQUARIUS"/>
    <property type="match status" value="1"/>
</dbReference>
<feature type="compositionally biased region" description="Pro residues" evidence="1">
    <location>
        <begin position="1640"/>
        <end position="1661"/>
    </location>
</feature>
<dbReference type="GO" id="GO:0004386">
    <property type="term" value="F:helicase activity"/>
    <property type="evidence" value="ECO:0007669"/>
    <property type="project" value="InterPro"/>
</dbReference>
<feature type="compositionally biased region" description="Basic residues" evidence="1">
    <location>
        <begin position="1085"/>
        <end position="1098"/>
    </location>
</feature>
<dbReference type="OrthoDB" id="1879at2759"/>
<name>A0A0G4GBG8_VITBC</name>
<dbReference type="InParanoid" id="A0A0G4GBG8"/>
<dbReference type="InterPro" id="IPR048966">
    <property type="entry name" value="Aquarius_b-barrel"/>
</dbReference>
<evidence type="ECO:0000259" key="5">
    <source>
        <dbReference type="Pfam" id="PF21143"/>
    </source>
</evidence>
<dbReference type="VEuPathDB" id="CryptoDB:Vbra_22720"/>
<dbReference type="InterPro" id="IPR032174">
    <property type="entry name" value="Aquarius_N"/>
</dbReference>
<dbReference type="PANTHER" id="PTHR10887">
    <property type="entry name" value="DNA2/NAM7 HELICASE FAMILY"/>
    <property type="match status" value="1"/>
</dbReference>
<evidence type="ECO:0000313" key="7">
    <source>
        <dbReference type="EMBL" id="CEM26013.1"/>
    </source>
</evidence>
<dbReference type="Proteomes" id="UP000041254">
    <property type="component" value="Unassembled WGS sequence"/>
</dbReference>
<dbReference type="CDD" id="cd18808">
    <property type="entry name" value="SF1_C_Upf1"/>
    <property type="match status" value="1"/>
</dbReference>
<feature type="compositionally biased region" description="Basic and acidic residues" evidence="1">
    <location>
        <begin position="1706"/>
        <end position="1720"/>
    </location>
</feature>
<keyword evidence="8" id="KW-1185">Reference proteome</keyword>
<feature type="compositionally biased region" description="Basic and acidic residues" evidence="1">
    <location>
        <begin position="456"/>
        <end position="468"/>
    </location>
</feature>
<dbReference type="InterPro" id="IPR027417">
    <property type="entry name" value="P-loop_NTPase"/>
</dbReference>
<dbReference type="FunCoup" id="A0A0G4GBG8">
    <property type="interactions" value="582"/>
</dbReference>
<dbReference type="Pfam" id="PF21143">
    <property type="entry name" value="Aquarius_N_2nd"/>
    <property type="match status" value="1"/>
</dbReference>
<feature type="domain" description="DNA2/NAM7 helicase helicase" evidence="2">
    <location>
        <begin position="881"/>
        <end position="1125"/>
    </location>
</feature>
<feature type="region of interest" description="Disordered" evidence="1">
    <location>
        <begin position="1052"/>
        <end position="1098"/>
    </location>
</feature>
<evidence type="ECO:0000259" key="3">
    <source>
        <dbReference type="Pfam" id="PF13087"/>
    </source>
</evidence>
<evidence type="ECO:0000256" key="1">
    <source>
        <dbReference type="SAM" id="MobiDB-lite"/>
    </source>
</evidence>
<feature type="domain" description="DNA2/NAM7 helicase helicase" evidence="2">
    <location>
        <begin position="1278"/>
        <end position="1367"/>
    </location>
</feature>
<organism evidence="7 8">
    <name type="scientific">Vitrella brassicaformis (strain CCMP3155)</name>
    <dbReference type="NCBI Taxonomy" id="1169540"/>
    <lineage>
        <taxon>Eukaryota</taxon>
        <taxon>Sar</taxon>
        <taxon>Alveolata</taxon>
        <taxon>Colpodellida</taxon>
        <taxon>Vitrellaceae</taxon>
        <taxon>Vitrella</taxon>
    </lineage>
</organism>
<evidence type="ECO:0000259" key="6">
    <source>
        <dbReference type="Pfam" id="PF21144"/>
    </source>
</evidence>
<evidence type="ECO:0000259" key="4">
    <source>
        <dbReference type="Pfam" id="PF16399"/>
    </source>
</evidence>
<feature type="domain" description="DNA2/NAM7 helicase-like C-terminal" evidence="3">
    <location>
        <begin position="1376"/>
        <end position="1568"/>
    </location>
</feature>
<feature type="domain" description="RNA helicase aquarius insertion" evidence="6">
    <location>
        <begin position="796"/>
        <end position="868"/>
    </location>
</feature>
<evidence type="ECO:0000313" key="8">
    <source>
        <dbReference type="Proteomes" id="UP000041254"/>
    </source>
</evidence>
<feature type="region of interest" description="Disordered" evidence="1">
    <location>
        <begin position="434"/>
        <end position="469"/>
    </location>
</feature>
<dbReference type="GO" id="GO:0071013">
    <property type="term" value="C:catalytic step 2 spliceosome"/>
    <property type="evidence" value="ECO:0007669"/>
    <property type="project" value="TreeGrafter"/>
</dbReference>
<dbReference type="InterPro" id="IPR041679">
    <property type="entry name" value="DNA2/NAM7-like_C"/>
</dbReference>
<feature type="domain" description="RNA helicase aquarius N-terminal" evidence="4">
    <location>
        <begin position="62"/>
        <end position="424"/>
    </location>
</feature>
<sequence length="1720" mass="195623">MADERPIADPFDAFEEEAVEDEQQVDAEKKSLDAVAPAAAKARRQKRRGHVPTVTQILSHELTKLANASWASAAPPPFTPQLIDDIYGTLRESDFDLSKMMILEYSGYLEGHLWPHYGDEASLTHVLSIVVMINEKVRQGVEVWETIGVAFKATAAMPQDDPKVRSFFRRVFTIPAEQLSMKEQTILTTFLINTFQSFEQPRIRKEGLSVCSPLIWHHLTEPVRDSLISEHPPLQKIWRSTLKKLQKGGQQLERDYLHNQLESFLLFIEETLAPKAVIDGDELAYIERFVEWMIDLLNQLATRRWFRPLLQSKQFEVRCRLTGISEREEGKLFGQLLDILRFYEGFEINDHTGEPLSHLEISERHYHKMQQFQRVCFHTYPDTLKDVSLRSISSIDSRDSLSSILTPLPLDTLAGLTEQLHLIRMADLLGGGDNDSNSNSTADGVPGSKLVNGVTGEKEKEKEKETRARWRSPKTLKAFLVEVIISRLERRPDQLSQIRSMPLYPTQEVLWDPNLVPAEHYQGEFSLALPKLNLQFLTIHDYLLRNFKLFRLESTYEIREHLEDVILRVRPVKDVTVRTATRFEGQARMAVTVEDFSIAVVKKPKVGETVPSEVRAEVVYNLGGLQPHIRREWEELRQFDVLFMLAMMGSEEPVQGRVGDIPITEFPEKFGIIAVRGAEIIEICDEDGHVVSDPNPMERRPPRGHMRTARILLDPAQYQLDLDALKDTGLEELYGSFNLLVRRRPEENNFKAILQTIRSIMDDPEGTQAVVPDWLHDLFLGYGDPGSAQYFRLDTQIPDIDFLDTFLDRSHLTESFPDAEGVTIPEGLSPPYRVKFERAGDPPSADQRPPERLAVTTYTRPNKGPYPECAYRVNGVRFTPAQVEAIRSGVNPGLTMVVGPPGTGKTDTAVQIVNLLYHNFPNERTLLVAHSNQALNDLFEKIVALDIDERYLLRLGRGERLLEMDKDFSKWGRVNHMLLRRIECLDKVGRLATSLGLSSDVAYSCETAAHFYLYHIVSRIEEYRLNLTKAGADGSNLASIWPKVQRAHEKEIRKHAAERERRRRARGIKDNQPTIEEIIENPYAGKRKRPGKSARERLKKRRQELMHQLAEERLQQKLADMEKRKKAMVPDQAEAEPDGDNEADAPMADTAQQEQQQQDGVPGGGDKKVDTNGGEGDHPMGEGGSEAAGEGEEEEDEEQDMIDEERMGIDYSKTPEDLLASGHSVPQLLFPFREFFADAPQPLFTGDHQHDLDTAEGCFKYFEHLFKEVDECHAFELLRNQTERANYLLTKHAKVIAMTCTHAALTRHNLIDLRFKYDNLIMEESAQILEVETFIPMLLQQSERGVSRLKRVVLIGDHHQLPPVVKNRAFQRYGHLDQSLFSRFVRLQTPTVLLDKQGRARPEIATLYNWRYEGRLGDLPKVTAEPEYLTANGGLCHVYQFVDVGDFDGRGESAPQPFFYQNLGEAEYMVALYMFMRLIGYPASKITLLTTYNGQKALLNDVVRKRCGWNPNIGLPAKIETVDRYQGQQNDYVLLSLVRTNSVGHIRDIRRLVVAMSRARLGLYVFGRLELFDQCMELAHVFSLFKERPTQLALEFSESFQTDRQPSESGTARLVSDVEAMWRLLDDKNQEIVKRNAPTTAPPSFPPPPLPPPAAARPLPIPDVNAVRPPPGLRGGVLREQDDTQQVDQGGETMQLDEGEGGAAEELPKPDETERPMSDE</sequence>
<dbReference type="FunFam" id="3.40.50.300:FF:003210">
    <property type="entry name" value="RNA helicase aquarius"/>
    <property type="match status" value="1"/>
</dbReference>
<dbReference type="PhylomeDB" id="A0A0G4GBG8"/>
<dbReference type="Pfam" id="PF13086">
    <property type="entry name" value="AAA_11"/>
    <property type="match status" value="2"/>
</dbReference>
<dbReference type="InterPro" id="IPR047187">
    <property type="entry name" value="SF1_C_Upf1"/>
</dbReference>